<dbReference type="Gene3D" id="3.90.420.10">
    <property type="entry name" value="Oxidoreductase, molybdopterin-binding domain"/>
    <property type="match status" value="1"/>
</dbReference>
<dbReference type="EMBL" id="QLSX01000010">
    <property type="protein sequence ID" value="RAR59032.1"/>
    <property type="molecule type" value="Genomic_DNA"/>
</dbReference>
<dbReference type="SUPFAM" id="SSF56524">
    <property type="entry name" value="Oxidoreductase molybdopterin-binding domain"/>
    <property type="match status" value="1"/>
</dbReference>
<organism evidence="1 2">
    <name type="scientific">Onishia taeanensis</name>
    <dbReference type="NCBI Taxonomy" id="284577"/>
    <lineage>
        <taxon>Bacteria</taxon>
        <taxon>Pseudomonadati</taxon>
        <taxon>Pseudomonadota</taxon>
        <taxon>Gammaproteobacteria</taxon>
        <taxon>Oceanospirillales</taxon>
        <taxon>Halomonadaceae</taxon>
        <taxon>Onishia</taxon>
    </lineage>
</organism>
<accession>A0A328XLD5</accession>
<evidence type="ECO:0000313" key="2">
    <source>
        <dbReference type="Proteomes" id="UP000249700"/>
    </source>
</evidence>
<sequence>MMMFSKLLSWIVPMATPEATPKETGGCSTRKAADRREQLSLSDIERLPLHEATLQHPEGPAGVYSGVLLEDFLSAYALGDAARLRLIAVDNYSIFLKQAQRKEKDYLLVTRFDGAPIPQSQRGPLMLVVPADEKAVLEGQEPFDKWIWSLATINAS</sequence>
<dbReference type="AlphaFoldDB" id="A0A328XLD5"/>
<gene>
    <name evidence="1" type="ORF">BCL93_11065</name>
</gene>
<evidence type="ECO:0008006" key="3">
    <source>
        <dbReference type="Google" id="ProtNLM"/>
    </source>
</evidence>
<reference evidence="1 2" key="1">
    <citation type="submission" date="2018-06" db="EMBL/GenBank/DDBJ databases">
        <title>Comparative analysis of microorganisms from saline springs in Andes Mountain Range, Colombia.</title>
        <authorList>
            <person name="Rubin E."/>
        </authorList>
    </citation>
    <scope>NUCLEOTIDE SEQUENCE [LARGE SCALE GENOMIC DNA]</scope>
    <source>
        <strain evidence="1 2">USBA-857</strain>
    </source>
</reference>
<dbReference type="Proteomes" id="UP000249700">
    <property type="component" value="Unassembled WGS sequence"/>
</dbReference>
<name>A0A328XLD5_9GAMM</name>
<dbReference type="OrthoDB" id="5796037at2"/>
<comment type="caution">
    <text evidence="1">The sequence shown here is derived from an EMBL/GenBank/DDBJ whole genome shotgun (WGS) entry which is preliminary data.</text>
</comment>
<proteinExistence type="predicted"/>
<evidence type="ECO:0000313" key="1">
    <source>
        <dbReference type="EMBL" id="RAR59032.1"/>
    </source>
</evidence>
<dbReference type="InterPro" id="IPR036374">
    <property type="entry name" value="OxRdtase_Mopterin-bd_sf"/>
</dbReference>
<protein>
    <recommendedName>
        <fullName evidence="3">Oxidoreductase molybdopterin binding domain-containing protein</fullName>
    </recommendedName>
</protein>
<dbReference type="RefSeq" id="WP_112055807.1">
    <property type="nucleotide sequence ID" value="NZ_QLSX01000010.1"/>
</dbReference>